<organism evidence="2">
    <name type="scientific">marine sediment metagenome</name>
    <dbReference type="NCBI Taxonomy" id="412755"/>
    <lineage>
        <taxon>unclassified sequences</taxon>
        <taxon>metagenomes</taxon>
        <taxon>ecological metagenomes</taxon>
    </lineage>
</organism>
<keyword evidence="1" id="KW-0812">Transmembrane</keyword>
<evidence type="ECO:0000313" key="2">
    <source>
        <dbReference type="EMBL" id="GAG09644.1"/>
    </source>
</evidence>
<proteinExistence type="predicted"/>
<feature type="non-terminal residue" evidence="2">
    <location>
        <position position="272"/>
    </location>
</feature>
<accession>X0UUV0</accession>
<evidence type="ECO:0000256" key="1">
    <source>
        <dbReference type="SAM" id="Phobius"/>
    </source>
</evidence>
<gene>
    <name evidence="2" type="ORF">S01H1_35176</name>
</gene>
<dbReference type="Gene3D" id="3.40.50.10070">
    <property type="entry name" value="TolB, N-terminal domain"/>
    <property type="match status" value="1"/>
</dbReference>
<dbReference type="EMBL" id="BARS01021963">
    <property type="protein sequence ID" value="GAG09644.1"/>
    <property type="molecule type" value="Genomic_DNA"/>
</dbReference>
<keyword evidence="1" id="KW-0472">Membrane</keyword>
<name>X0UUV0_9ZZZZ</name>
<sequence>EYETLGEHQVKNITRPIRVFRVLSFPGAAAHRVVEAKKALGRKWLKSAFVIAAVLVVAIAAATIWNFYLRPPSVEVASVERMVHSLPDKPSIAVLPFVNMSDDPKQEYFSDGLTEEIITALSKHRRLFVIARNSAFTYKGKSVKVQQVSEDLGVRYVLEGSVRKVNDRVRITAQLIDAIKGHHVWSERYDRDLKDIFAIQDDITLEILKAMDVELVRGEQARHWHKRETKNLEAYLKLTGIRGEISMGTKEGITQFRQRCEEAIAIDPEFAR</sequence>
<keyword evidence="1" id="KW-1133">Transmembrane helix</keyword>
<evidence type="ECO:0008006" key="3">
    <source>
        <dbReference type="Google" id="ProtNLM"/>
    </source>
</evidence>
<comment type="caution">
    <text evidence="2">The sequence shown here is derived from an EMBL/GenBank/DDBJ whole genome shotgun (WGS) entry which is preliminary data.</text>
</comment>
<dbReference type="AlphaFoldDB" id="X0UUV0"/>
<feature type="transmembrane region" description="Helical" evidence="1">
    <location>
        <begin position="47"/>
        <end position="68"/>
    </location>
</feature>
<protein>
    <recommendedName>
        <fullName evidence="3">FlgO domain-containing protein</fullName>
    </recommendedName>
</protein>
<reference evidence="2" key="1">
    <citation type="journal article" date="2014" name="Front. Microbiol.">
        <title>High frequency of phylogenetically diverse reductive dehalogenase-homologous genes in deep subseafloor sedimentary metagenomes.</title>
        <authorList>
            <person name="Kawai M."/>
            <person name="Futagami T."/>
            <person name="Toyoda A."/>
            <person name="Takaki Y."/>
            <person name="Nishi S."/>
            <person name="Hori S."/>
            <person name="Arai W."/>
            <person name="Tsubouchi T."/>
            <person name="Morono Y."/>
            <person name="Uchiyama I."/>
            <person name="Ito T."/>
            <person name="Fujiyama A."/>
            <person name="Inagaki F."/>
            <person name="Takami H."/>
        </authorList>
    </citation>
    <scope>NUCLEOTIDE SEQUENCE</scope>
    <source>
        <strain evidence="2">Expedition CK06-06</strain>
    </source>
</reference>
<feature type="non-terminal residue" evidence="2">
    <location>
        <position position="1"/>
    </location>
</feature>